<gene>
    <name evidence="1" type="ORF">HKW66_Vig0147560</name>
</gene>
<protein>
    <submittedName>
        <fullName evidence="1">Uncharacterized protein</fullName>
    </submittedName>
</protein>
<dbReference type="Proteomes" id="UP000743370">
    <property type="component" value="Unassembled WGS sequence"/>
</dbReference>
<dbReference type="EMBL" id="JABFOF010000008">
    <property type="protein sequence ID" value="KAG2384480.1"/>
    <property type="molecule type" value="Genomic_DNA"/>
</dbReference>
<sequence>MKSAPSQLTFMSHKSKFLECDSNKNYGSITSAITSCKDEANTQELQGTEYTIWNRIRAATSPTQQLVTEYTRCYPNTPLGNQIRWTGTEYGFACFSSNACNRIRRLRTEYGFSVLRLLQLRKVLFFINHFLSSMRESSLLNACVKQKA</sequence>
<comment type="caution">
    <text evidence="1">The sequence shown here is derived from an EMBL/GenBank/DDBJ whole genome shotgun (WGS) entry which is preliminary data.</text>
</comment>
<evidence type="ECO:0000313" key="1">
    <source>
        <dbReference type="EMBL" id="KAG2384480.1"/>
    </source>
</evidence>
<proteinExistence type="predicted"/>
<dbReference type="AlphaFoldDB" id="A0A8T0JXX8"/>
<reference evidence="1 2" key="1">
    <citation type="submission" date="2020-05" db="EMBL/GenBank/DDBJ databases">
        <title>Vigna angularis (adzuki bean) Var. LongXiaoDou No. 4 denovo assembly.</title>
        <authorList>
            <person name="Xiang H."/>
        </authorList>
    </citation>
    <scope>NUCLEOTIDE SEQUENCE [LARGE SCALE GENOMIC DNA]</scope>
    <source>
        <tissue evidence="1">Leaf</tissue>
    </source>
</reference>
<accession>A0A8T0JXX8</accession>
<organism evidence="1 2">
    <name type="scientific">Phaseolus angularis</name>
    <name type="common">Azuki bean</name>
    <name type="synonym">Vigna angularis</name>
    <dbReference type="NCBI Taxonomy" id="3914"/>
    <lineage>
        <taxon>Eukaryota</taxon>
        <taxon>Viridiplantae</taxon>
        <taxon>Streptophyta</taxon>
        <taxon>Embryophyta</taxon>
        <taxon>Tracheophyta</taxon>
        <taxon>Spermatophyta</taxon>
        <taxon>Magnoliopsida</taxon>
        <taxon>eudicotyledons</taxon>
        <taxon>Gunneridae</taxon>
        <taxon>Pentapetalae</taxon>
        <taxon>rosids</taxon>
        <taxon>fabids</taxon>
        <taxon>Fabales</taxon>
        <taxon>Fabaceae</taxon>
        <taxon>Papilionoideae</taxon>
        <taxon>50 kb inversion clade</taxon>
        <taxon>NPAAA clade</taxon>
        <taxon>indigoferoid/millettioid clade</taxon>
        <taxon>Phaseoleae</taxon>
        <taxon>Vigna</taxon>
    </lineage>
</organism>
<evidence type="ECO:0000313" key="2">
    <source>
        <dbReference type="Proteomes" id="UP000743370"/>
    </source>
</evidence>
<name>A0A8T0JXX8_PHAAN</name>